<organism evidence="5 6">
    <name type="scientific">Pararhizobium mangrovi</name>
    <dbReference type="NCBI Taxonomy" id="2590452"/>
    <lineage>
        <taxon>Bacteria</taxon>
        <taxon>Pseudomonadati</taxon>
        <taxon>Pseudomonadota</taxon>
        <taxon>Alphaproteobacteria</taxon>
        <taxon>Hyphomicrobiales</taxon>
        <taxon>Rhizobiaceae</taxon>
        <taxon>Rhizobium/Agrobacterium group</taxon>
        <taxon>Pararhizobium</taxon>
    </lineage>
</organism>
<dbReference type="EMBL" id="VHLH01000008">
    <property type="protein sequence ID" value="TPW29908.1"/>
    <property type="molecule type" value="Genomic_DNA"/>
</dbReference>
<evidence type="ECO:0000259" key="4">
    <source>
        <dbReference type="Pfam" id="PF22725"/>
    </source>
</evidence>
<keyword evidence="6" id="KW-1185">Reference proteome</keyword>
<dbReference type="Pfam" id="PF01408">
    <property type="entry name" value="GFO_IDH_MocA"/>
    <property type="match status" value="1"/>
</dbReference>
<dbReference type="SUPFAM" id="SSF55347">
    <property type="entry name" value="Glyceraldehyde-3-phosphate dehydrogenase-like, C-terminal domain"/>
    <property type="match status" value="1"/>
</dbReference>
<dbReference type="GO" id="GO:0016491">
    <property type="term" value="F:oxidoreductase activity"/>
    <property type="evidence" value="ECO:0007669"/>
    <property type="project" value="UniProtKB-KW"/>
</dbReference>
<evidence type="ECO:0000313" key="5">
    <source>
        <dbReference type="EMBL" id="TPW29908.1"/>
    </source>
</evidence>
<feature type="domain" description="Gfo/Idh/MocA-like oxidoreductase N-terminal" evidence="3">
    <location>
        <begin position="11"/>
        <end position="126"/>
    </location>
</feature>
<comment type="caution">
    <text evidence="5">The sequence shown here is derived from an EMBL/GenBank/DDBJ whole genome shotgun (WGS) entry which is preliminary data.</text>
</comment>
<protein>
    <submittedName>
        <fullName evidence="5">Gfo/Idh/MocA family oxidoreductase</fullName>
    </submittedName>
</protein>
<dbReference type="AlphaFoldDB" id="A0A506U8S0"/>
<comment type="similarity">
    <text evidence="1">Belongs to the Gfo/Idh/MocA family.</text>
</comment>
<gene>
    <name evidence="5" type="ORF">FJU11_06465</name>
</gene>
<evidence type="ECO:0000256" key="1">
    <source>
        <dbReference type="ARBA" id="ARBA00010928"/>
    </source>
</evidence>
<dbReference type="PANTHER" id="PTHR22604:SF105">
    <property type="entry name" value="TRANS-1,2-DIHYDROBENZENE-1,2-DIOL DEHYDROGENASE"/>
    <property type="match status" value="1"/>
</dbReference>
<dbReference type="Proteomes" id="UP000320314">
    <property type="component" value="Unassembled WGS sequence"/>
</dbReference>
<reference evidence="5 6" key="1">
    <citation type="submission" date="2019-06" db="EMBL/GenBank/DDBJ databases">
        <authorList>
            <person name="Li M."/>
        </authorList>
    </citation>
    <scope>NUCLEOTIDE SEQUENCE [LARGE SCALE GENOMIC DNA]</scope>
    <source>
        <strain evidence="5 6">BGMRC6574</strain>
    </source>
</reference>
<sequence>MPTGTDANGKLRWGILGTGEIARVFAAGLAETERGTLTAVATRSRPADDLAEAFPGAEIHIGYEALLADPNIDAVYVATPHPMHVANASAAIAAGKHVLCEKPVGINAEEAETLVEAAKRADVFLGEAFMYRLHPQMARVCALVREGRVGRVRMVQASFGFRKEFEADHRLFANALAGGGILDVGGYPMSFARLVAGAAVGKPFRDPVAIKAFGELGETGVDHWTAAIAHFDDGLVAQLSCGVSVALENVARVHGEAGTIEIASPWLAGGRAGGPTSITIIDADGEREVIDFPRERHLYAFEADAAAEAVAAGRREFESPGASLADTLGNMRSLDAWRSEIGLEYASERAAGAA</sequence>
<dbReference type="OrthoDB" id="9774191at2"/>
<dbReference type="InterPro" id="IPR000683">
    <property type="entry name" value="Gfo/Idh/MocA-like_OxRdtase_N"/>
</dbReference>
<name>A0A506U8S0_9HYPH</name>
<dbReference type="PANTHER" id="PTHR22604">
    <property type="entry name" value="OXIDOREDUCTASES"/>
    <property type="match status" value="1"/>
</dbReference>
<dbReference type="InterPro" id="IPR036291">
    <property type="entry name" value="NAD(P)-bd_dom_sf"/>
</dbReference>
<evidence type="ECO:0000256" key="2">
    <source>
        <dbReference type="ARBA" id="ARBA00023002"/>
    </source>
</evidence>
<evidence type="ECO:0000313" key="6">
    <source>
        <dbReference type="Proteomes" id="UP000320314"/>
    </source>
</evidence>
<feature type="domain" description="GFO/IDH/MocA-like oxidoreductase" evidence="4">
    <location>
        <begin position="138"/>
        <end position="261"/>
    </location>
</feature>
<dbReference type="Pfam" id="PF22725">
    <property type="entry name" value="GFO_IDH_MocA_C3"/>
    <property type="match status" value="1"/>
</dbReference>
<dbReference type="GO" id="GO:0000166">
    <property type="term" value="F:nucleotide binding"/>
    <property type="evidence" value="ECO:0007669"/>
    <property type="project" value="InterPro"/>
</dbReference>
<dbReference type="Gene3D" id="3.40.50.720">
    <property type="entry name" value="NAD(P)-binding Rossmann-like Domain"/>
    <property type="match status" value="1"/>
</dbReference>
<dbReference type="Gene3D" id="3.30.360.10">
    <property type="entry name" value="Dihydrodipicolinate Reductase, domain 2"/>
    <property type="match status" value="1"/>
</dbReference>
<dbReference type="SUPFAM" id="SSF51735">
    <property type="entry name" value="NAD(P)-binding Rossmann-fold domains"/>
    <property type="match status" value="1"/>
</dbReference>
<dbReference type="InterPro" id="IPR050984">
    <property type="entry name" value="Gfo/Idh/MocA_domain"/>
</dbReference>
<accession>A0A506U8S0</accession>
<dbReference type="RefSeq" id="WP_141166218.1">
    <property type="nucleotide sequence ID" value="NZ_VHLH01000008.1"/>
</dbReference>
<evidence type="ECO:0000259" key="3">
    <source>
        <dbReference type="Pfam" id="PF01408"/>
    </source>
</evidence>
<dbReference type="InterPro" id="IPR055170">
    <property type="entry name" value="GFO_IDH_MocA-like_dom"/>
</dbReference>
<keyword evidence="2" id="KW-0560">Oxidoreductase</keyword>
<proteinExistence type="inferred from homology"/>